<dbReference type="RefSeq" id="WP_308985353.1">
    <property type="nucleotide sequence ID" value="NZ_JARXIC010000015.1"/>
</dbReference>
<keyword evidence="12" id="KW-1185">Reference proteome</keyword>
<keyword evidence="5" id="KW-0677">Repeat</keyword>
<name>A0ABU1AJ95_9BACT</name>
<protein>
    <recommendedName>
        <fullName evidence="8">Cardiolipin synthase</fullName>
        <ecNumber evidence="8">2.7.8.-</ecNumber>
    </recommendedName>
</protein>
<evidence type="ECO:0000256" key="2">
    <source>
        <dbReference type="ARBA" id="ARBA00022475"/>
    </source>
</evidence>
<accession>A0ABU1AJ95</accession>
<dbReference type="PANTHER" id="PTHR21248">
    <property type="entry name" value="CARDIOLIPIN SYNTHASE"/>
    <property type="match status" value="1"/>
</dbReference>
<feature type="transmembrane region" description="Helical" evidence="9">
    <location>
        <begin position="53"/>
        <end position="72"/>
    </location>
</feature>
<dbReference type="PROSITE" id="PS50035">
    <property type="entry name" value="PLD"/>
    <property type="match status" value="2"/>
</dbReference>
<dbReference type="PANTHER" id="PTHR21248:SF22">
    <property type="entry name" value="PHOSPHOLIPASE D"/>
    <property type="match status" value="1"/>
</dbReference>
<evidence type="ECO:0000256" key="8">
    <source>
        <dbReference type="NCBIfam" id="TIGR04265"/>
    </source>
</evidence>
<evidence type="ECO:0000256" key="3">
    <source>
        <dbReference type="ARBA" id="ARBA00022679"/>
    </source>
</evidence>
<comment type="subcellular location">
    <subcellularLocation>
        <location evidence="1">Cell membrane</location>
    </subcellularLocation>
</comment>
<keyword evidence="4 9" id="KW-0812">Transmembrane</keyword>
<evidence type="ECO:0000256" key="9">
    <source>
        <dbReference type="SAM" id="Phobius"/>
    </source>
</evidence>
<dbReference type="SUPFAM" id="SSF56024">
    <property type="entry name" value="Phospholipase D/nuclease"/>
    <property type="match status" value="2"/>
</dbReference>
<evidence type="ECO:0000313" key="11">
    <source>
        <dbReference type="EMBL" id="MDQ8194889.1"/>
    </source>
</evidence>
<evidence type="ECO:0000259" key="10">
    <source>
        <dbReference type="PROSITE" id="PS50035"/>
    </source>
</evidence>
<dbReference type="InterPro" id="IPR025202">
    <property type="entry name" value="PLD-like_dom"/>
</dbReference>
<evidence type="ECO:0000256" key="6">
    <source>
        <dbReference type="ARBA" id="ARBA00022989"/>
    </source>
</evidence>
<dbReference type="InterPro" id="IPR001736">
    <property type="entry name" value="PLipase_D/transphosphatidylase"/>
</dbReference>
<keyword evidence="3" id="KW-0808">Transferase</keyword>
<feature type="domain" description="PLD phosphodiesterase" evidence="10">
    <location>
        <begin position="402"/>
        <end position="429"/>
    </location>
</feature>
<evidence type="ECO:0000256" key="1">
    <source>
        <dbReference type="ARBA" id="ARBA00004236"/>
    </source>
</evidence>
<feature type="transmembrane region" description="Helical" evidence="9">
    <location>
        <begin position="21"/>
        <end position="41"/>
    </location>
</feature>
<evidence type="ECO:0000256" key="4">
    <source>
        <dbReference type="ARBA" id="ARBA00022692"/>
    </source>
</evidence>
<evidence type="ECO:0000256" key="7">
    <source>
        <dbReference type="ARBA" id="ARBA00023136"/>
    </source>
</evidence>
<dbReference type="Proteomes" id="UP001243717">
    <property type="component" value="Unassembled WGS sequence"/>
</dbReference>
<organism evidence="11 12">
    <name type="scientific">Thalassobacterium sedimentorum</name>
    <dbReference type="NCBI Taxonomy" id="3041258"/>
    <lineage>
        <taxon>Bacteria</taxon>
        <taxon>Pseudomonadati</taxon>
        <taxon>Verrucomicrobiota</taxon>
        <taxon>Opitutia</taxon>
        <taxon>Puniceicoccales</taxon>
        <taxon>Coraliomargaritaceae</taxon>
        <taxon>Thalassobacterium</taxon>
    </lineage>
</organism>
<evidence type="ECO:0000313" key="12">
    <source>
        <dbReference type="Proteomes" id="UP001243717"/>
    </source>
</evidence>
<dbReference type="Pfam" id="PF13091">
    <property type="entry name" value="PLDc_2"/>
    <property type="match status" value="2"/>
</dbReference>
<dbReference type="SMART" id="SM00155">
    <property type="entry name" value="PLDc"/>
    <property type="match status" value="2"/>
</dbReference>
<comment type="caution">
    <text evidence="11">The sequence shown here is derived from an EMBL/GenBank/DDBJ whole genome shotgun (WGS) entry which is preliminary data.</text>
</comment>
<keyword evidence="7 9" id="KW-0472">Membrane</keyword>
<sequence>MSLITKKDNPQKSSKRSRKSILFWSTLCCFHMIGFFMSINALMSVRTPQGTTAWVLALNTVPFIAVPSYLVFGEVDFKQYIDEKKIYTEQIAPTVARLRTTLDQKGLLAQNFKGSADLLATLLPLPPTTGNTAELLPDGPKAFTSIFDGISAAKDYVLVQFFTISDGQVGAELSERLIERANSGVRCYIIYDDMGTKVSNDYLKPLREAGVQLVRFNIVPQWTKLFRLNFRNHRKLVIVDGNSAWTGGMNIKYDYMQWRDTMVRINGPAVQTMQVSFLRDWAWSRNEMLTGLNWNPRSESGSSDGIRVASLPSSPTDGFERYTLFLLDVIHHAKERLWIASPYFVPDDVILRALQAAALRGVEVKVLIPDETDTMIARLAQFAAWSYIRELEAAGAEMYQYTSPFMHQKVILTDDNFCMIGSANFDNRSFRLNFELNAVINDPTFNAEVANMLRQDFINATPIHQSDLDGQGFWERVRIRASRLAAPVL</sequence>
<evidence type="ECO:0000256" key="5">
    <source>
        <dbReference type="ARBA" id="ARBA00022737"/>
    </source>
</evidence>
<dbReference type="EMBL" id="JARXIC010000015">
    <property type="protein sequence ID" value="MDQ8194889.1"/>
    <property type="molecule type" value="Genomic_DNA"/>
</dbReference>
<dbReference type="EC" id="2.7.8.-" evidence="8"/>
<reference evidence="11 12" key="1">
    <citation type="submission" date="2023-04" db="EMBL/GenBank/DDBJ databases">
        <title>A novel bacteria isolated from coastal sediment.</title>
        <authorList>
            <person name="Liu X.-J."/>
            <person name="Du Z.-J."/>
        </authorList>
    </citation>
    <scope>NUCLEOTIDE SEQUENCE [LARGE SCALE GENOMIC DNA]</scope>
    <source>
        <strain evidence="11 12">SDUM461004</strain>
    </source>
</reference>
<dbReference type="Gene3D" id="3.30.870.10">
    <property type="entry name" value="Endonuclease Chain A"/>
    <property type="match status" value="2"/>
</dbReference>
<proteinExistence type="predicted"/>
<gene>
    <name evidence="11" type="primary">cls</name>
    <name evidence="11" type="ORF">QEH59_10660</name>
</gene>
<keyword evidence="6 9" id="KW-1133">Transmembrane helix</keyword>
<keyword evidence="2" id="KW-1003">Cell membrane</keyword>
<dbReference type="InterPro" id="IPR022924">
    <property type="entry name" value="Cardiolipin_synthase"/>
</dbReference>
<feature type="domain" description="PLD phosphodiesterase" evidence="10">
    <location>
        <begin position="228"/>
        <end position="255"/>
    </location>
</feature>
<dbReference type="NCBIfam" id="TIGR04265">
    <property type="entry name" value="bac_cardiolipin"/>
    <property type="match status" value="1"/>
</dbReference>